<dbReference type="InterPro" id="IPR006179">
    <property type="entry name" value="5_nucleotidase/apyrase"/>
</dbReference>
<dbReference type="InterPro" id="IPR004843">
    <property type="entry name" value="Calcineurin-like_PHP"/>
</dbReference>
<keyword evidence="2" id="KW-0547">Nucleotide-binding</keyword>
<evidence type="ECO:0000259" key="3">
    <source>
        <dbReference type="Pfam" id="PF00149"/>
    </source>
</evidence>
<dbReference type="PANTHER" id="PTHR11575:SF6">
    <property type="entry name" value="2',3'-CYCLIC-NUCLEOTIDE 2'-PHOSPHODIESTERASE_3'-NUCLEOTIDASE"/>
    <property type="match status" value="1"/>
</dbReference>
<dbReference type="PANTHER" id="PTHR11575">
    <property type="entry name" value="5'-NUCLEOTIDASE-RELATED"/>
    <property type="match status" value="1"/>
</dbReference>
<dbReference type="Pfam" id="PF00149">
    <property type="entry name" value="Metallophos"/>
    <property type="match status" value="1"/>
</dbReference>
<evidence type="ECO:0000313" key="4">
    <source>
        <dbReference type="EMBL" id="GAD01499.1"/>
    </source>
</evidence>
<dbReference type="Proteomes" id="UP000014461">
    <property type="component" value="Unassembled WGS sequence"/>
</dbReference>
<dbReference type="PROSITE" id="PS00786">
    <property type="entry name" value="5_NUCLEOTIDASE_2"/>
    <property type="match status" value="1"/>
</dbReference>
<evidence type="ECO:0000313" key="5">
    <source>
        <dbReference type="Proteomes" id="UP000014461"/>
    </source>
</evidence>
<evidence type="ECO:0000256" key="2">
    <source>
        <dbReference type="RuleBase" id="RU362119"/>
    </source>
</evidence>
<dbReference type="Gene3D" id="3.90.780.10">
    <property type="entry name" value="5'-Nucleotidase, C-terminal domain"/>
    <property type="match status" value="1"/>
</dbReference>
<dbReference type="EMBL" id="BARX01000008">
    <property type="protein sequence ID" value="GAD01499.1"/>
    <property type="molecule type" value="Genomic_DNA"/>
</dbReference>
<protein>
    <submittedName>
        <fullName evidence="4">2',3'-cyclic-nucleotide 2'-phosphodiesterase</fullName>
        <ecNumber evidence="4">3.1.4.16</ecNumber>
    </submittedName>
</protein>
<comment type="caution">
    <text evidence="4">The sequence shown here is derived from an EMBL/GenBank/DDBJ whole genome shotgun (WGS) entry which is preliminary data.</text>
</comment>
<dbReference type="SUPFAM" id="SSF56300">
    <property type="entry name" value="Metallo-dependent phosphatases"/>
    <property type="match status" value="1"/>
</dbReference>
<proteinExistence type="inferred from homology"/>
<gene>
    <name evidence="4" type="ORF">AALB_1579</name>
</gene>
<keyword evidence="5" id="KW-1185">Reference proteome</keyword>
<evidence type="ECO:0000256" key="1">
    <source>
        <dbReference type="ARBA" id="ARBA00006654"/>
    </source>
</evidence>
<dbReference type="GO" id="GO:0008663">
    <property type="term" value="F:2',3'-cyclic-nucleotide 2'-phosphodiesterase activity"/>
    <property type="evidence" value="ECO:0007669"/>
    <property type="project" value="UniProtKB-EC"/>
</dbReference>
<dbReference type="AlphaFoldDB" id="R9PJE0"/>
<dbReference type="EC" id="3.1.4.16" evidence="4"/>
<comment type="similarity">
    <text evidence="1 2">Belongs to the 5'-nucleotidase family.</text>
</comment>
<feature type="domain" description="Calcineurin-like phosphoesterase" evidence="3">
    <location>
        <begin position="3"/>
        <end position="274"/>
    </location>
</feature>
<organism evidence="4 5">
    <name type="scientific">Agarivorans albus MKT 106</name>
    <dbReference type="NCBI Taxonomy" id="1331007"/>
    <lineage>
        <taxon>Bacteria</taxon>
        <taxon>Pseudomonadati</taxon>
        <taxon>Pseudomonadota</taxon>
        <taxon>Gammaproteobacteria</taxon>
        <taxon>Alteromonadales</taxon>
        <taxon>Alteromonadaceae</taxon>
        <taxon>Agarivorans</taxon>
    </lineage>
</organism>
<reference evidence="4" key="1">
    <citation type="journal article" date="2013" name="Genome Announc.">
        <title>Draft Genome Sequence of Agarivorans albus Strain MKT 106T, an Agarolytic Marine Bacterium.</title>
        <authorList>
            <person name="Yasuike M."/>
            <person name="Nakamura Y."/>
            <person name="Kai W."/>
            <person name="Fujiwara A."/>
            <person name="Fukui Y."/>
            <person name="Satomi M."/>
            <person name="Sano M."/>
        </authorList>
    </citation>
    <scope>NUCLEOTIDE SEQUENCE [LARGE SCALE GENOMIC DNA]</scope>
</reference>
<dbReference type="NCBIfam" id="NF006938">
    <property type="entry name" value="PRK09420.1"/>
    <property type="match status" value="1"/>
</dbReference>
<dbReference type="InterPro" id="IPR006146">
    <property type="entry name" value="5'-Nucleotdase_CS"/>
</dbReference>
<keyword evidence="2 4" id="KW-0378">Hydrolase</keyword>
<dbReference type="GO" id="GO:0046872">
    <property type="term" value="F:metal ion binding"/>
    <property type="evidence" value="ECO:0007669"/>
    <property type="project" value="InterPro"/>
</dbReference>
<sequence>METTDLHSNMKPYNYFASPKDNALSPQDYGLARTAVLIKEARAEALNSMLFDNGDLIQGSPMGDYVANLGVAYLERNVHPVYKAMNYLGYDVGNIGNHEFNYGLDYLAAATSGANFPYINANVYQFEGKQPTNNVAVDEETCAVDIDKHFAGNYAAFFDQFEPYFTPYEILERDFTATDGGTYTVKVGVIGFTPPNILNWDKRYLECKVMLADIKMTAEHYVPKMKAEGADIIVAIPHSGLSGGDRDEDFMDNASWQLAQVDGIDALMFGHDHNNFPTTSNTYDGMEGVDAPNGKIFGKPAVMPGFWGNHLGVIDLTLRSSDRGETWAVKSSSASLRSLKEDPYLQDEMVNYLVSSDHEGTMDFMAEEIGNIDEPINSYFSAVESDISVQIVNEAQYSQGLSWQDDGVLDSSITMLSVSAPFKGGRGGREDYTNIDGDALTRASVADLYVFDNNTPAVLELTVADLIEWMEVIVAQQYQTVAEEGDRLLHQQFRSYNFDVFFGGFDTDGESLLTYSIDVSQAPRYQVNEIGELVYDANGNLIQTNSRRISNIMYAGEALENDLTKKLYVVTNNYRASQSWMPGVANARIAHEDEVDSNRDLVNNYLNAKSDDLADPNDILEFPNAHNFTLVGPSGVTVEFLSSHLEAAESFANTYLPRVTPTQEFDNVADNEGFRVFTYTFD</sequence>
<dbReference type="GO" id="GO:0030288">
    <property type="term" value="C:outer membrane-bounded periplasmic space"/>
    <property type="evidence" value="ECO:0007669"/>
    <property type="project" value="TreeGrafter"/>
</dbReference>
<dbReference type="GO" id="GO:0000166">
    <property type="term" value="F:nucleotide binding"/>
    <property type="evidence" value="ECO:0007669"/>
    <property type="project" value="UniProtKB-KW"/>
</dbReference>
<name>R9PJE0_AGAAL</name>
<dbReference type="STRING" id="1331007.AALB_1579"/>
<dbReference type="SUPFAM" id="SSF55816">
    <property type="entry name" value="5'-nucleotidase (syn. UDP-sugar hydrolase), C-terminal domain"/>
    <property type="match status" value="1"/>
</dbReference>
<accession>R9PJE0</accession>
<dbReference type="InterPro" id="IPR029052">
    <property type="entry name" value="Metallo-depent_PP-like"/>
</dbReference>
<dbReference type="Gene3D" id="3.60.21.10">
    <property type="match status" value="1"/>
</dbReference>
<dbReference type="InterPro" id="IPR036907">
    <property type="entry name" value="5'-Nucleotdase_C_sf"/>
</dbReference>
<dbReference type="PRINTS" id="PR01607">
    <property type="entry name" value="APYRASEFAMLY"/>
</dbReference>
<dbReference type="GO" id="GO:0009166">
    <property type="term" value="P:nucleotide catabolic process"/>
    <property type="evidence" value="ECO:0007669"/>
    <property type="project" value="InterPro"/>
</dbReference>